<dbReference type="PANTHER" id="PTHR23079">
    <property type="entry name" value="RNA-DEPENDENT RNA POLYMERASE"/>
    <property type="match status" value="1"/>
</dbReference>
<dbReference type="Proteomes" id="UP000485058">
    <property type="component" value="Unassembled WGS sequence"/>
</dbReference>
<keyword evidence="1" id="KW-0696">RNA-directed RNA polymerase</keyword>
<keyword evidence="1" id="KW-0808">Transferase</keyword>
<dbReference type="EC" id="2.7.7.48" evidence="1"/>
<protein>
    <recommendedName>
        <fullName evidence="1">RNA-dependent RNA polymerase</fullName>
        <ecNumber evidence="1">2.7.7.48</ecNumber>
    </recommendedName>
</protein>
<dbReference type="EMBL" id="BLLF01009479">
    <property type="protein sequence ID" value="GFH33735.1"/>
    <property type="molecule type" value="Genomic_DNA"/>
</dbReference>
<comment type="catalytic activity">
    <reaction evidence="1">
        <text>RNA(n) + a ribonucleoside 5'-triphosphate = RNA(n+1) + diphosphate</text>
        <dbReference type="Rhea" id="RHEA:21248"/>
        <dbReference type="Rhea" id="RHEA-COMP:14527"/>
        <dbReference type="Rhea" id="RHEA-COMP:17342"/>
        <dbReference type="ChEBI" id="CHEBI:33019"/>
        <dbReference type="ChEBI" id="CHEBI:61557"/>
        <dbReference type="ChEBI" id="CHEBI:140395"/>
        <dbReference type="EC" id="2.7.7.48"/>
    </reaction>
</comment>
<proteinExistence type="inferred from homology"/>
<comment type="caution">
    <text evidence="3">The sequence shown here is derived from an EMBL/GenBank/DDBJ whole genome shotgun (WGS) entry which is preliminary data.</text>
</comment>
<keyword evidence="1" id="KW-0943">RNA-mediated gene silencing</keyword>
<evidence type="ECO:0000256" key="1">
    <source>
        <dbReference type="RuleBase" id="RU363098"/>
    </source>
</evidence>
<feature type="non-terminal residue" evidence="3">
    <location>
        <position position="149"/>
    </location>
</feature>
<keyword evidence="1" id="KW-0694">RNA-binding</keyword>
<comment type="function">
    <text evidence="1">Probably involved in the RNA silencing pathway and required for the generation of small interfering RNAs (siRNAs).</text>
</comment>
<accession>A0A6A0AMR7</accession>
<comment type="similarity">
    <text evidence="1">Belongs to the RdRP family.</text>
</comment>
<feature type="non-terminal residue" evidence="3">
    <location>
        <position position="1"/>
    </location>
</feature>
<dbReference type="Pfam" id="PF05183">
    <property type="entry name" value="RdRP"/>
    <property type="match status" value="1"/>
</dbReference>
<dbReference type="GO" id="GO:0003968">
    <property type="term" value="F:RNA-directed RNA polymerase activity"/>
    <property type="evidence" value="ECO:0007669"/>
    <property type="project" value="UniProtKB-KW"/>
</dbReference>
<sequence length="149" mass="16671">CALLRCHVLGKPLTARVLPQLSSLVQAEAWGRAHSLLPVEVHATNCSLTYRVLFTPTRRVLLPPELELSNRVLRDFAEHREHFLRVTFGSETGDQIMLTTTRKANSKARQAGDPWAQDLLNRMGGVMLGGIDLLGRHHDLLAFSSNQLR</sequence>
<keyword evidence="1" id="KW-0548">Nucleotidyltransferase</keyword>
<dbReference type="PANTHER" id="PTHR23079:SF55">
    <property type="entry name" value="RNA-DIRECTED RNA POLYMERASE"/>
    <property type="match status" value="1"/>
</dbReference>
<organism evidence="3 4">
    <name type="scientific">Haematococcus lacustris</name>
    <name type="common">Green alga</name>
    <name type="synonym">Haematococcus pluvialis</name>
    <dbReference type="NCBI Taxonomy" id="44745"/>
    <lineage>
        <taxon>Eukaryota</taxon>
        <taxon>Viridiplantae</taxon>
        <taxon>Chlorophyta</taxon>
        <taxon>core chlorophytes</taxon>
        <taxon>Chlorophyceae</taxon>
        <taxon>CS clade</taxon>
        <taxon>Chlamydomonadales</taxon>
        <taxon>Haematococcaceae</taxon>
        <taxon>Haematococcus</taxon>
    </lineage>
</organism>
<dbReference type="GO" id="GO:0031380">
    <property type="term" value="C:nuclear RNA-directed RNA polymerase complex"/>
    <property type="evidence" value="ECO:0007669"/>
    <property type="project" value="TreeGrafter"/>
</dbReference>
<evidence type="ECO:0000313" key="3">
    <source>
        <dbReference type="EMBL" id="GFH33735.1"/>
    </source>
</evidence>
<dbReference type="InterPro" id="IPR007855">
    <property type="entry name" value="RDRP"/>
</dbReference>
<feature type="domain" description="RDRP core" evidence="2">
    <location>
        <begin position="54"/>
        <end position="149"/>
    </location>
</feature>
<dbReference type="GO" id="GO:0003723">
    <property type="term" value="F:RNA binding"/>
    <property type="evidence" value="ECO:0007669"/>
    <property type="project" value="UniProtKB-KW"/>
</dbReference>
<evidence type="ECO:0000313" key="4">
    <source>
        <dbReference type="Proteomes" id="UP000485058"/>
    </source>
</evidence>
<reference evidence="3 4" key="1">
    <citation type="submission" date="2020-02" db="EMBL/GenBank/DDBJ databases">
        <title>Draft genome sequence of Haematococcus lacustris strain NIES-144.</title>
        <authorList>
            <person name="Morimoto D."/>
            <person name="Nakagawa S."/>
            <person name="Yoshida T."/>
            <person name="Sawayama S."/>
        </authorList>
    </citation>
    <scope>NUCLEOTIDE SEQUENCE [LARGE SCALE GENOMIC DNA]</scope>
    <source>
        <strain evidence="3 4">NIES-144</strain>
    </source>
</reference>
<dbReference type="GO" id="GO:0030422">
    <property type="term" value="P:siRNA processing"/>
    <property type="evidence" value="ECO:0007669"/>
    <property type="project" value="TreeGrafter"/>
</dbReference>
<dbReference type="AlphaFoldDB" id="A0A6A0AMR7"/>
<dbReference type="InterPro" id="IPR057596">
    <property type="entry name" value="RDRP_core"/>
</dbReference>
<keyword evidence="4" id="KW-1185">Reference proteome</keyword>
<evidence type="ECO:0000259" key="2">
    <source>
        <dbReference type="Pfam" id="PF05183"/>
    </source>
</evidence>
<name>A0A6A0AMR7_HAELA</name>
<gene>
    <name evidence="3" type="ORF">HaLaN_33146</name>
</gene>